<sequence length="164" mass="18131">MSAAVQPLMLCSAAWDTLALAECDRQAIVPFYTTTKLGCRQPHSIPLVHIPVCSLTNASRAALSLADFRCLRCHLRLHLHQRAGRPLFKIHSPGILLSTYHSVVSDHALDVIPEARLPSKKCNRSHDPQHHAGSKSIQNTEAASQEARLSWRKDQAISASDWLS</sequence>
<evidence type="ECO:0000313" key="4">
    <source>
        <dbReference type="Proteomes" id="UP000813461"/>
    </source>
</evidence>
<gene>
    <name evidence="3" type="ORF">FB567DRAFT_163085</name>
</gene>
<dbReference type="AlphaFoldDB" id="A0A8K0RHI6"/>
<evidence type="ECO:0000256" key="1">
    <source>
        <dbReference type="SAM" id="MobiDB-lite"/>
    </source>
</evidence>
<evidence type="ECO:0000313" key="3">
    <source>
        <dbReference type="EMBL" id="KAH7093081.1"/>
    </source>
</evidence>
<dbReference type="EMBL" id="JAGMVJ010000002">
    <property type="protein sequence ID" value="KAH7093081.1"/>
    <property type="molecule type" value="Genomic_DNA"/>
</dbReference>
<protein>
    <submittedName>
        <fullName evidence="3">Uncharacterized protein</fullName>
    </submittedName>
</protein>
<proteinExistence type="predicted"/>
<keyword evidence="2" id="KW-0732">Signal</keyword>
<dbReference type="Proteomes" id="UP000813461">
    <property type="component" value="Unassembled WGS sequence"/>
</dbReference>
<evidence type="ECO:0000256" key="2">
    <source>
        <dbReference type="SAM" id="SignalP"/>
    </source>
</evidence>
<feature type="region of interest" description="Disordered" evidence="1">
    <location>
        <begin position="120"/>
        <end position="149"/>
    </location>
</feature>
<keyword evidence="4" id="KW-1185">Reference proteome</keyword>
<dbReference type="OrthoDB" id="3777353at2759"/>
<reference evidence="3" key="1">
    <citation type="journal article" date="2021" name="Nat. Commun.">
        <title>Genetic determinants of endophytism in the Arabidopsis root mycobiome.</title>
        <authorList>
            <person name="Mesny F."/>
            <person name="Miyauchi S."/>
            <person name="Thiergart T."/>
            <person name="Pickel B."/>
            <person name="Atanasova L."/>
            <person name="Karlsson M."/>
            <person name="Huettel B."/>
            <person name="Barry K.W."/>
            <person name="Haridas S."/>
            <person name="Chen C."/>
            <person name="Bauer D."/>
            <person name="Andreopoulos W."/>
            <person name="Pangilinan J."/>
            <person name="LaButti K."/>
            <person name="Riley R."/>
            <person name="Lipzen A."/>
            <person name="Clum A."/>
            <person name="Drula E."/>
            <person name="Henrissat B."/>
            <person name="Kohler A."/>
            <person name="Grigoriev I.V."/>
            <person name="Martin F.M."/>
            <person name="Hacquard S."/>
        </authorList>
    </citation>
    <scope>NUCLEOTIDE SEQUENCE</scope>
    <source>
        <strain evidence="3">MPI-SDFR-AT-0120</strain>
    </source>
</reference>
<name>A0A8K0RHI6_9PLEO</name>
<comment type="caution">
    <text evidence="3">The sequence shown here is derived from an EMBL/GenBank/DDBJ whole genome shotgun (WGS) entry which is preliminary data.</text>
</comment>
<feature type="signal peptide" evidence="2">
    <location>
        <begin position="1"/>
        <end position="19"/>
    </location>
</feature>
<accession>A0A8K0RHI6</accession>
<feature type="chain" id="PRO_5035464400" evidence="2">
    <location>
        <begin position="20"/>
        <end position="164"/>
    </location>
</feature>
<organism evidence="3 4">
    <name type="scientific">Paraphoma chrysanthemicola</name>
    <dbReference type="NCBI Taxonomy" id="798071"/>
    <lineage>
        <taxon>Eukaryota</taxon>
        <taxon>Fungi</taxon>
        <taxon>Dikarya</taxon>
        <taxon>Ascomycota</taxon>
        <taxon>Pezizomycotina</taxon>
        <taxon>Dothideomycetes</taxon>
        <taxon>Pleosporomycetidae</taxon>
        <taxon>Pleosporales</taxon>
        <taxon>Pleosporineae</taxon>
        <taxon>Phaeosphaeriaceae</taxon>
        <taxon>Paraphoma</taxon>
    </lineage>
</organism>